<evidence type="ECO:0000259" key="2">
    <source>
        <dbReference type="PROSITE" id="PS50011"/>
    </source>
</evidence>
<protein>
    <submittedName>
        <fullName evidence="3">Kinase-like protein</fullName>
    </submittedName>
</protein>
<dbReference type="AlphaFoldDB" id="A0A6A4GQ84"/>
<keyword evidence="4" id="KW-1185">Reference proteome</keyword>
<dbReference type="InterPro" id="IPR000719">
    <property type="entry name" value="Prot_kinase_dom"/>
</dbReference>
<dbReference type="GO" id="GO:0005524">
    <property type="term" value="F:ATP binding"/>
    <property type="evidence" value="ECO:0007669"/>
    <property type="project" value="InterPro"/>
</dbReference>
<dbReference type="InterPro" id="IPR008266">
    <property type="entry name" value="Tyr_kinase_AS"/>
</dbReference>
<proteinExistence type="predicted"/>
<dbReference type="Gene3D" id="1.10.510.10">
    <property type="entry name" value="Transferase(Phosphotransferase) domain 1"/>
    <property type="match status" value="1"/>
</dbReference>
<dbReference type="Pfam" id="PF07714">
    <property type="entry name" value="PK_Tyr_Ser-Thr"/>
    <property type="match status" value="1"/>
</dbReference>
<feature type="domain" description="Protein kinase" evidence="2">
    <location>
        <begin position="184"/>
        <end position="417"/>
    </location>
</feature>
<dbReference type="GO" id="GO:0004674">
    <property type="term" value="F:protein serine/threonine kinase activity"/>
    <property type="evidence" value="ECO:0007669"/>
    <property type="project" value="TreeGrafter"/>
</dbReference>
<feature type="region of interest" description="Disordered" evidence="1">
    <location>
        <begin position="398"/>
        <end position="417"/>
    </location>
</feature>
<keyword evidence="3" id="KW-0418">Kinase</keyword>
<organism evidence="3 4">
    <name type="scientific">Gymnopus androsaceus JB14</name>
    <dbReference type="NCBI Taxonomy" id="1447944"/>
    <lineage>
        <taxon>Eukaryota</taxon>
        <taxon>Fungi</taxon>
        <taxon>Dikarya</taxon>
        <taxon>Basidiomycota</taxon>
        <taxon>Agaricomycotina</taxon>
        <taxon>Agaricomycetes</taxon>
        <taxon>Agaricomycetidae</taxon>
        <taxon>Agaricales</taxon>
        <taxon>Marasmiineae</taxon>
        <taxon>Omphalotaceae</taxon>
        <taxon>Gymnopus</taxon>
    </lineage>
</organism>
<dbReference type="InterPro" id="IPR051681">
    <property type="entry name" value="Ser/Thr_Kinases-Pseudokinases"/>
</dbReference>
<dbReference type="InterPro" id="IPR001245">
    <property type="entry name" value="Ser-Thr/Tyr_kinase_cat_dom"/>
</dbReference>
<sequence>MSETSPLSLSLQESEFYKLSPTRPSVITRGNQNDRLGGDGGLKNQLTTFFQKFRKMNTAVSEASTTTGTSIIESSTSSQSTSSRFLKGLPLHLLSLKTVADLQQAVLRLAEGIPNGPSQEILVEEVMEYLQAELDAIVRSEYNDRHAVFGTPGVYYTKCLRTLRQLSVSYKILPRSLVICNVNQDGRHAVGGGGFADIYRGTMGERPVCLKVLRLVMEQDEETRDKIRKEFCKEALIWRQLKHPNILPLLGVNAELFSPSFCLISPWMENKDIITYLKNNPNRNRHTVLSEVAAGLYYLHSRNPPILHGDIRGANILVTNDLCCCLADFGLTLIISDSQTLSNATTSAMTKGTTRWMAPELIIPNNSAGKAPNNTSRDVYAFGCTVLEVTLSFPNHKGPKILTPEQNSDPNTTATIS</sequence>
<evidence type="ECO:0000256" key="1">
    <source>
        <dbReference type="SAM" id="MobiDB-lite"/>
    </source>
</evidence>
<dbReference type="OrthoDB" id="4062651at2759"/>
<dbReference type="PROSITE" id="PS00109">
    <property type="entry name" value="PROTEIN_KINASE_TYR"/>
    <property type="match status" value="1"/>
</dbReference>
<dbReference type="PANTHER" id="PTHR44329">
    <property type="entry name" value="SERINE/THREONINE-PROTEIN KINASE TNNI3K-RELATED"/>
    <property type="match status" value="1"/>
</dbReference>
<dbReference type="Proteomes" id="UP000799118">
    <property type="component" value="Unassembled WGS sequence"/>
</dbReference>
<accession>A0A6A4GQ84</accession>
<evidence type="ECO:0000313" key="3">
    <source>
        <dbReference type="EMBL" id="KAE9387929.1"/>
    </source>
</evidence>
<keyword evidence="3" id="KW-0808">Transferase</keyword>
<dbReference type="PROSITE" id="PS50011">
    <property type="entry name" value="PROTEIN_KINASE_DOM"/>
    <property type="match status" value="1"/>
</dbReference>
<dbReference type="SUPFAM" id="SSF56112">
    <property type="entry name" value="Protein kinase-like (PK-like)"/>
    <property type="match status" value="1"/>
</dbReference>
<reference evidence="3" key="1">
    <citation type="journal article" date="2019" name="Environ. Microbiol.">
        <title>Fungal ecological strategies reflected in gene transcription - a case study of two litter decomposers.</title>
        <authorList>
            <person name="Barbi F."/>
            <person name="Kohler A."/>
            <person name="Barry K."/>
            <person name="Baskaran P."/>
            <person name="Daum C."/>
            <person name="Fauchery L."/>
            <person name="Ihrmark K."/>
            <person name="Kuo A."/>
            <person name="LaButti K."/>
            <person name="Lipzen A."/>
            <person name="Morin E."/>
            <person name="Grigoriev I.V."/>
            <person name="Henrissat B."/>
            <person name="Lindahl B."/>
            <person name="Martin F."/>
        </authorList>
    </citation>
    <scope>NUCLEOTIDE SEQUENCE</scope>
    <source>
        <strain evidence="3">JB14</strain>
    </source>
</reference>
<dbReference type="InterPro" id="IPR011009">
    <property type="entry name" value="Kinase-like_dom_sf"/>
</dbReference>
<gene>
    <name evidence="3" type="ORF">BT96DRAFT_450905</name>
</gene>
<feature type="compositionally biased region" description="Polar residues" evidence="1">
    <location>
        <begin position="404"/>
        <end position="417"/>
    </location>
</feature>
<name>A0A6A4GQ84_9AGAR</name>
<dbReference type="EMBL" id="ML769771">
    <property type="protein sequence ID" value="KAE9387929.1"/>
    <property type="molecule type" value="Genomic_DNA"/>
</dbReference>
<evidence type="ECO:0000313" key="4">
    <source>
        <dbReference type="Proteomes" id="UP000799118"/>
    </source>
</evidence>